<evidence type="ECO:0000313" key="3">
    <source>
        <dbReference type="Proteomes" id="UP000618795"/>
    </source>
</evidence>
<reference evidence="2" key="1">
    <citation type="journal article" date="2014" name="Int. J. Syst. Evol. Microbiol.">
        <title>Complete genome sequence of Corynebacterium casei LMG S-19264T (=DSM 44701T), isolated from a smear-ripened cheese.</title>
        <authorList>
            <consortium name="US DOE Joint Genome Institute (JGI-PGF)"/>
            <person name="Walter F."/>
            <person name="Albersmeier A."/>
            <person name="Kalinowski J."/>
            <person name="Ruckert C."/>
        </authorList>
    </citation>
    <scope>NUCLEOTIDE SEQUENCE</scope>
    <source>
        <strain evidence="2">JCM 4369</strain>
    </source>
</reference>
<reference evidence="2" key="2">
    <citation type="submission" date="2020-09" db="EMBL/GenBank/DDBJ databases">
        <authorList>
            <person name="Sun Q."/>
            <person name="Ohkuma M."/>
        </authorList>
    </citation>
    <scope>NUCLEOTIDE SEQUENCE</scope>
    <source>
        <strain evidence="2">JCM 4369</strain>
    </source>
</reference>
<keyword evidence="1" id="KW-1133">Transmembrane helix</keyword>
<name>A0A918MFP8_9ACTN</name>
<evidence type="ECO:0000256" key="1">
    <source>
        <dbReference type="SAM" id="Phobius"/>
    </source>
</evidence>
<dbReference type="Proteomes" id="UP000618795">
    <property type="component" value="Unassembled WGS sequence"/>
</dbReference>
<proteinExistence type="predicted"/>
<comment type="caution">
    <text evidence="2">The sequence shown here is derived from an EMBL/GenBank/DDBJ whole genome shotgun (WGS) entry which is preliminary data.</text>
</comment>
<keyword evidence="3" id="KW-1185">Reference proteome</keyword>
<organism evidence="2 3">
    <name type="scientific">Streptomyces filipinensis</name>
    <dbReference type="NCBI Taxonomy" id="66887"/>
    <lineage>
        <taxon>Bacteria</taxon>
        <taxon>Bacillati</taxon>
        <taxon>Actinomycetota</taxon>
        <taxon>Actinomycetes</taxon>
        <taxon>Kitasatosporales</taxon>
        <taxon>Streptomycetaceae</taxon>
        <taxon>Streptomyces</taxon>
    </lineage>
</organism>
<keyword evidence="1" id="KW-0812">Transmembrane</keyword>
<evidence type="ECO:0000313" key="2">
    <source>
        <dbReference type="EMBL" id="GGV30733.1"/>
    </source>
</evidence>
<dbReference type="AlphaFoldDB" id="A0A918MFP8"/>
<dbReference type="RefSeq" id="WP_191878699.1">
    <property type="nucleotide sequence ID" value="NZ_BMTD01000044.1"/>
</dbReference>
<gene>
    <name evidence="2" type="ORF">GCM10010260_83930</name>
</gene>
<dbReference type="EMBL" id="BMTD01000044">
    <property type="protein sequence ID" value="GGV30733.1"/>
    <property type="molecule type" value="Genomic_DNA"/>
</dbReference>
<sequence>MSATPEYPVTGRSISDADLLAALLPDSPAGVQPTAPPPAAPAAQPVLDVAALLDLARRQGALEAVVNTPAPEDKLSSGPLVPRWAVGTAVAAVGIGAGGLLLGFALDLLATGAAAVAAGITAAAPMLILGAVLVAAFLGRRSDKGGGFEVTQTVVQTITQTVKGGGGRR</sequence>
<feature type="transmembrane region" description="Helical" evidence="1">
    <location>
        <begin position="84"/>
        <end position="106"/>
    </location>
</feature>
<keyword evidence="1" id="KW-0472">Membrane</keyword>
<protein>
    <submittedName>
        <fullName evidence="2">Uncharacterized protein</fullName>
    </submittedName>
</protein>
<feature type="transmembrane region" description="Helical" evidence="1">
    <location>
        <begin position="112"/>
        <end position="138"/>
    </location>
</feature>
<accession>A0A918MFP8</accession>